<dbReference type="AlphaFoldDB" id="Q96NP2"/>
<feature type="chain" id="PRO_5010147691" evidence="1">
    <location>
        <begin position="26"/>
        <end position="169"/>
    </location>
</feature>
<evidence type="ECO:0000313" key="2">
    <source>
        <dbReference type="EMBL" id="BAB70837.1"/>
    </source>
</evidence>
<name>Q96NP2_HUMAN</name>
<evidence type="ECO:0000313" key="3">
    <source>
        <dbReference type="EMBL" id="EAW69947.1"/>
    </source>
</evidence>
<gene>
    <name evidence="3" type="ORF">hCG_1985787</name>
</gene>
<accession>Q96NP2</accession>
<reference evidence="2" key="2">
    <citation type="journal article" date="2004" name="Nat. Genet.">
        <title>Complete sequencing and characterization of 21,243 full-length human cDNAs.</title>
        <authorList>
            <person name="Ota T."/>
            <person name="Suzuki Y."/>
            <person name="Nishikawa T."/>
            <person name="Otsuki T."/>
            <person name="Sugiyama T."/>
            <person name="Irie R."/>
            <person name="Wakamatsu A."/>
            <person name="Hayashi K."/>
            <person name="Sato H."/>
            <person name="Nagai K."/>
            <person name="Kimura K."/>
            <person name="Makita H."/>
            <person name="Sekine M."/>
            <person name="Obayashi M."/>
            <person name="Nishi T."/>
            <person name="Shibahara T."/>
            <person name="Tanaka T."/>
            <person name="Ishii S."/>
            <person name="Yamamoto J."/>
            <person name="Saito K."/>
            <person name="Kawai Y."/>
            <person name="Isono Y."/>
            <person name="Nakamura Y."/>
            <person name="Nagahari K."/>
            <person name="Murakami K."/>
            <person name="Yasuda T."/>
            <person name="Iwayanagi T."/>
            <person name="Wagatsuma M."/>
            <person name="Shiratori A."/>
            <person name="Sudo H."/>
            <person name="Hosoiri T."/>
            <person name="Kaku Y."/>
            <person name="Kodaira H."/>
            <person name="Kondo H."/>
            <person name="Sugawara M."/>
            <person name="Takahashi M."/>
            <person name="Kanda K."/>
            <person name="Yokoi T."/>
            <person name="Furuya T."/>
            <person name="Kikkawa E."/>
            <person name="Omura Y."/>
            <person name="Abe K."/>
            <person name="Kamihara K."/>
            <person name="Katsuta N."/>
            <person name="Sato K."/>
            <person name="Tanikawa M."/>
            <person name="Yamazaki M."/>
            <person name="Ninomiya K."/>
            <person name="Ishibashi T."/>
            <person name="Yamashita H."/>
            <person name="Murakawa K."/>
            <person name="Fujimori K."/>
            <person name="Tanai H."/>
            <person name="Kimata M."/>
            <person name="Watanabe M."/>
            <person name="Hiraoka S."/>
            <person name="Chiba Y."/>
            <person name="Ishida S."/>
            <person name="Ono Y."/>
            <person name="Takiguchi S."/>
            <person name="Watanabe S."/>
            <person name="Yosida M."/>
            <person name="Hotuta T."/>
            <person name="Kusano J."/>
            <person name="Kanehori K."/>
            <person name="Takahashi-Fujii A."/>
            <person name="Hara H."/>
            <person name="Tanase T."/>
            <person name="Nomura Y."/>
            <person name="Togiya S."/>
            <person name="Komai F."/>
            <person name="Hara R."/>
            <person name="Takeuchi K."/>
            <person name="Arita M."/>
            <person name="Imose N."/>
            <person name="Musashino K."/>
            <person name="Yuuki H."/>
            <person name="Oshima A."/>
            <person name="Sasaki N."/>
            <person name="Aotsuka S."/>
            <person name="Yoshikawa Y."/>
            <person name="Matsunawa H."/>
            <person name="Ichihara T."/>
            <person name="Shiohata N."/>
            <person name="Sano S."/>
            <person name="Moriya S."/>
            <person name="Momiyama H."/>
            <person name="Satoh N."/>
            <person name="Takami S."/>
            <person name="Terashima Y."/>
            <person name="Suzuki O."/>
            <person name="Nakagawa S."/>
            <person name="Senoh A."/>
            <person name="Mizoguchi H."/>
            <person name="Goto Y."/>
            <person name="Shimizu F."/>
            <person name="Wakebe H."/>
            <person name="Hishigaki H."/>
            <person name="Watanabe T."/>
            <person name="Sugiyama A."/>
            <person name="Takemoto M."/>
            <person name="Kawakami B."/>
            <person name="Yamazaki M."/>
            <person name="Watanabe K."/>
            <person name="Kumagai A."/>
            <person name="Itakura S."/>
            <person name="Fukuzumi Y."/>
            <person name="Fujimori Y."/>
            <person name="Komiyama M."/>
            <person name="Tashiro H."/>
            <person name="Tanigami A."/>
            <person name="Fujiwara T."/>
            <person name="Ono T."/>
            <person name="Yamada K."/>
            <person name="Fujii Y."/>
            <person name="Ozaki K."/>
            <person name="Hirao M."/>
            <person name="Ohmori Y."/>
            <person name="Kawabata A."/>
            <person name="Hikiji T."/>
            <person name="Kobatake N."/>
            <person name="Inagaki H."/>
            <person name="Ikema Y."/>
            <person name="Okamoto S."/>
            <person name="Okitani R."/>
            <person name="Kawakami T."/>
            <person name="Noguchi S."/>
            <person name="Itoh T."/>
            <person name="Shigeta K."/>
            <person name="Senba T."/>
            <person name="Matsumura K."/>
            <person name="Nakajima Y."/>
            <person name="Mizuno T."/>
            <person name="Morinaga M."/>
            <person name="Sasaki M."/>
            <person name="Togashi T."/>
            <person name="Oyama M."/>
            <person name="Hata H."/>
            <person name="Watanabe M."/>
            <person name="Komatsu T."/>
            <person name="Mizushima-Sugano J."/>
            <person name="Satoh T."/>
            <person name="Shirai Y."/>
            <person name="Takahashi Y."/>
            <person name="Nakagawa K."/>
            <person name="Okumura K."/>
            <person name="Nagase T."/>
            <person name="Nomura N."/>
            <person name="Kikuchi H."/>
            <person name="Masuho Y."/>
            <person name="Yamashita R."/>
            <person name="Nakai K."/>
            <person name="Yada T."/>
            <person name="Nakamura Y."/>
            <person name="Ohara O."/>
            <person name="Isogai T."/>
            <person name="Sugano S."/>
        </authorList>
    </citation>
    <scope>NUCLEOTIDE SEQUENCE</scope>
    <source>
        <tissue evidence="2">Cerebellum</tissue>
    </source>
</reference>
<protein>
    <submittedName>
        <fullName evidence="3">HCG1985787</fullName>
    </submittedName>
    <submittedName>
        <fullName evidence="2">cDNA FLJ30430 fis, clone BRACE2008960</fullName>
    </submittedName>
</protein>
<proteinExistence type="evidence at transcript level"/>
<organism evidence="2">
    <name type="scientific">Homo sapiens</name>
    <name type="common">Human</name>
    <dbReference type="NCBI Taxonomy" id="9606"/>
    <lineage>
        <taxon>Eukaryota</taxon>
        <taxon>Metazoa</taxon>
        <taxon>Chordata</taxon>
        <taxon>Craniata</taxon>
        <taxon>Vertebrata</taxon>
        <taxon>Euteleostomi</taxon>
        <taxon>Mammalia</taxon>
        <taxon>Eutheria</taxon>
        <taxon>Euarchontoglires</taxon>
        <taxon>Primates</taxon>
        <taxon>Haplorrhini</taxon>
        <taxon>Catarrhini</taxon>
        <taxon>Hominidae</taxon>
        <taxon>Homo</taxon>
    </lineage>
</organism>
<sequence length="169" mass="18905">MCSSFRKKSCFCQNVLLSLLLALWAQEFHCCDSCRTKRERLSLAVKPFIHSPMYSFSKRLPAAYQERGEFCSRGTSPSFSLGKSATQAPIFQKTHLLLVSSSYEPLSRLSRPFITLISSPSSACPRPTQILLFHEVFPPDSMNFVVHLCSAITSRLPPTVALAIICLRS</sequence>
<evidence type="ECO:0000256" key="1">
    <source>
        <dbReference type="SAM" id="SignalP"/>
    </source>
</evidence>
<dbReference type="EMBL" id="CH471098">
    <property type="protein sequence ID" value="EAW69947.1"/>
    <property type="molecule type" value="Genomic_DNA"/>
</dbReference>
<reference evidence="3" key="3">
    <citation type="submission" date="2005-07" db="EMBL/GenBank/DDBJ databases">
        <authorList>
            <person name="Mural R.J."/>
            <person name="Istrail S."/>
            <person name="Sutton G."/>
            <person name="Florea L."/>
            <person name="Halpern A.L."/>
            <person name="Mobarry C.M."/>
            <person name="Lippert R."/>
            <person name="Walenz B."/>
            <person name="Shatkay H."/>
            <person name="Dew I."/>
            <person name="Miller J.R."/>
            <person name="Flanigan M.J."/>
            <person name="Edwards N.J."/>
            <person name="Bolanos R."/>
            <person name="Fasulo D."/>
            <person name="Halldorsson B.V."/>
            <person name="Hannenhalli S."/>
            <person name="Turner R."/>
            <person name="Yooseph S."/>
            <person name="Lu F."/>
            <person name="Nusskern D.R."/>
            <person name="Shue B.C."/>
            <person name="Zheng X.H."/>
            <person name="Zhong F."/>
            <person name="Delcher A.L."/>
            <person name="Huson D.H."/>
            <person name="Kravitz S.A."/>
            <person name="Mouchard L."/>
            <person name="Reinert K."/>
            <person name="Remington K.A."/>
            <person name="Clark A.G."/>
            <person name="Waterman M.S."/>
            <person name="Eichler E.E."/>
            <person name="Adams M.D."/>
            <person name="Hunkapiller M.W."/>
            <person name="Myers E.W."/>
            <person name="Venter J.C."/>
        </authorList>
    </citation>
    <scope>NUCLEOTIDE SEQUENCE</scope>
</reference>
<keyword evidence="1" id="KW-0732">Signal</keyword>
<dbReference type="EMBL" id="AK054992">
    <property type="protein sequence ID" value="BAB70837.1"/>
    <property type="molecule type" value="mRNA"/>
</dbReference>
<dbReference type="PeptideAtlas" id="Q96NP2"/>
<reference evidence="3" key="1">
    <citation type="journal article" date="2001" name="Science">
        <title>The sequence of the human genome.</title>
        <authorList>
            <person name="Venter J.C."/>
            <person name="Adams M.D."/>
            <person name="Myers E.W."/>
            <person name="Li P.W."/>
            <person name="Mural R.J."/>
            <person name="Sutton G.G."/>
            <person name="Smith H.O."/>
            <person name="Yandell M."/>
            <person name="Evans C.A."/>
            <person name="Holt R.A."/>
            <person name="Gocayne J.D."/>
            <person name="Amanatides P."/>
            <person name="Ballew R.M."/>
            <person name="Huson D.H."/>
            <person name="Wortman J.R."/>
            <person name="Zhang Q."/>
            <person name="Kodira C.D."/>
            <person name="Zheng X.H."/>
            <person name="Chen L."/>
            <person name="Skupski M."/>
            <person name="Subramanian G."/>
            <person name="Thomas P.D."/>
            <person name="Zhang J."/>
            <person name="Gabor Miklos G.L."/>
            <person name="Nelson C."/>
            <person name="Broder S."/>
            <person name="Clark A.G."/>
            <person name="Nadeau J."/>
            <person name="McKusick V.A."/>
            <person name="Zinder N."/>
            <person name="Levine A.J."/>
            <person name="Roberts R.J."/>
            <person name="Simon M."/>
            <person name="Slayman C."/>
            <person name="Hunkapiller M."/>
            <person name="Bolanos R."/>
            <person name="Delcher A."/>
            <person name="Dew I."/>
            <person name="Fasulo D."/>
            <person name="Flanigan M."/>
            <person name="Florea L."/>
            <person name="Halpern A."/>
            <person name="Hannenhalli S."/>
            <person name="Kravitz S."/>
            <person name="Levy S."/>
            <person name="Mobarry C."/>
            <person name="Reinert K."/>
            <person name="Remington K."/>
            <person name="Abu-Threideh J."/>
            <person name="Beasley E."/>
            <person name="Biddick K."/>
            <person name="Bonazzi V."/>
            <person name="Brandon R."/>
            <person name="Cargill M."/>
            <person name="Chandramouliswaran I."/>
            <person name="Charlab R."/>
            <person name="Chaturvedi K."/>
            <person name="Deng Z."/>
            <person name="Di Francesco V."/>
            <person name="Dunn P."/>
            <person name="Eilbeck K."/>
            <person name="Evangelista C."/>
            <person name="Gabrielian A.E."/>
            <person name="Gan W."/>
            <person name="Ge W."/>
            <person name="Gong F."/>
            <person name="Gu Z."/>
            <person name="Guan P."/>
            <person name="Heiman T.J."/>
            <person name="Higgins M.E."/>
            <person name="Ji R.R."/>
            <person name="Ke Z."/>
            <person name="Ketchum K.A."/>
            <person name="Lai Z."/>
            <person name="Lei Y."/>
            <person name="Li Z."/>
            <person name="Li J."/>
            <person name="Liang Y."/>
            <person name="Lin X."/>
            <person name="Lu F."/>
            <person name="Merkulov G.V."/>
            <person name="Milshina N."/>
            <person name="Moore H.M."/>
            <person name="Naik A.K."/>
            <person name="Narayan V.A."/>
            <person name="Neelam B."/>
            <person name="Nusskern D."/>
            <person name="Rusch D.B."/>
            <person name="Salzberg S."/>
            <person name="Shao W."/>
            <person name="Shue B."/>
            <person name="Sun J."/>
            <person name="Wang Z."/>
            <person name="Wang A."/>
            <person name="Wang X."/>
            <person name="Wang J."/>
            <person name="Wei M."/>
            <person name="Wides R."/>
            <person name="Xiao C."/>
            <person name="Yan C."/>
            <person name="Yao A."/>
            <person name="Ye J."/>
            <person name="Zhan M."/>
            <person name="Zhang W."/>
            <person name="Zhang H."/>
            <person name="Zhao Q."/>
            <person name="Zheng L."/>
            <person name="Zhong F."/>
            <person name="Zhong W."/>
            <person name="Zhu S."/>
            <person name="Zhao S."/>
            <person name="Gilbert D."/>
            <person name="Baumhueter S."/>
            <person name="Spier G."/>
            <person name="Carter C."/>
            <person name="Cravchik A."/>
            <person name="Woodage T."/>
            <person name="Ali F."/>
            <person name="An H."/>
            <person name="Awe A."/>
            <person name="Baldwin D."/>
            <person name="Baden H."/>
            <person name="Barnstead M."/>
            <person name="Barrow I."/>
            <person name="Beeson K."/>
            <person name="Busam D."/>
            <person name="Carver A."/>
            <person name="Center A."/>
            <person name="Cheng M.L."/>
            <person name="Curry L."/>
            <person name="Danaher S."/>
            <person name="Davenport L."/>
            <person name="Desilets R."/>
            <person name="Dietz S."/>
            <person name="Dodson K."/>
            <person name="Doup L."/>
            <person name="Ferriera S."/>
            <person name="Garg N."/>
            <person name="Gluecksmann A."/>
            <person name="Hart B."/>
            <person name="Haynes J."/>
            <person name="Haynes C."/>
            <person name="Heiner C."/>
            <person name="Hladun S."/>
            <person name="Hostin D."/>
            <person name="Houck J."/>
            <person name="Howland T."/>
            <person name="Ibegwam C."/>
            <person name="Johnson J."/>
            <person name="Kalush F."/>
            <person name="Kline L."/>
            <person name="Koduru S."/>
            <person name="Love A."/>
            <person name="Mann F."/>
            <person name="May D."/>
            <person name="McCawley S."/>
            <person name="McIntosh T."/>
            <person name="McMullen I."/>
            <person name="Moy M."/>
            <person name="Moy L."/>
            <person name="Murphy B."/>
            <person name="Nelson K."/>
            <person name="Pfannkoch C."/>
            <person name="Pratts E."/>
            <person name="Puri V."/>
            <person name="Qureshi H."/>
            <person name="Reardon M."/>
            <person name="Rodriguez R."/>
            <person name="Rogers Y.H."/>
            <person name="Romblad D."/>
            <person name="Ruhfel B."/>
            <person name="Scott R."/>
            <person name="Sitter C."/>
            <person name="Smallwood M."/>
            <person name="Stewart E."/>
            <person name="Strong R."/>
            <person name="Suh E."/>
            <person name="Thomas R."/>
            <person name="Tint N.N."/>
            <person name="Tse S."/>
            <person name="Vech C."/>
            <person name="Wang G."/>
            <person name="Wetter J."/>
            <person name="Williams S."/>
            <person name="Williams M."/>
            <person name="Windsor S."/>
            <person name="Winn-Deen E."/>
            <person name="Wolfe K."/>
            <person name="Zaveri J."/>
            <person name="Zaveri K."/>
            <person name="Abril J.F."/>
            <person name="Guigo R."/>
            <person name="Campbell M.J."/>
            <person name="Sjolander K.V."/>
            <person name="Karlak B."/>
            <person name="Kejariwal A."/>
            <person name="Mi H."/>
            <person name="Lazareva B."/>
            <person name="Hatton T."/>
            <person name="Narechania A."/>
            <person name="Diemer K."/>
            <person name="Muruganujan A."/>
            <person name="Guo N."/>
            <person name="Sato S."/>
            <person name="Bafna V."/>
            <person name="Istrail S."/>
            <person name="Lippert R."/>
            <person name="Schwartz R."/>
            <person name="Walenz B."/>
            <person name="Yooseph S."/>
            <person name="Allen D."/>
            <person name="Basu A."/>
            <person name="Baxendale J."/>
            <person name="Blick L."/>
            <person name="Caminha M."/>
            <person name="Carnes-Stine J."/>
            <person name="Caulk P."/>
            <person name="Chiang Y.H."/>
            <person name="Coyne M."/>
            <person name="Dahlke C."/>
            <person name="Mays A."/>
            <person name="Dombroski M."/>
            <person name="Donnelly M."/>
            <person name="Ely D."/>
            <person name="Esparham S."/>
            <person name="Fosler C."/>
            <person name="Gire H."/>
            <person name="Glanowski S."/>
            <person name="Glasser K."/>
            <person name="Glodek A."/>
            <person name="Gorokhov M."/>
            <person name="Graham K."/>
            <person name="Gropman B."/>
            <person name="Harris M."/>
            <person name="Heil J."/>
            <person name="Henderson S."/>
            <person name="Hoover J."/>
            <person name="Jennings D."/>
            <person name="Jordan C."/>
            <person name="Jordan J."/>
            <person name="Kasha J."/>
            <person name="Kagan L."/>
            <person name="Kraft C."/>
            <person name="Levitsky A."/>
            <person name="Lewis M."/>
            <person name="Liu X."/>
            <person name="Lopez J."/>
            <person name="Ma D."/>
            <person name="Majoros W."/>
            <person name="McDaniel J."/>
            <person name="Murphy S."/>
            <person name="Newman M."/>
            <person name="Nguyen T."/>
            <person name="Nguyen N."/>
            <person name="Nodell M."/>
            <person name="Pan S."/>
            <person name="Peck J."/>
            <person name="Peterson M."/>
            <person name="Rowe W."/>
            <person name="Sanders R."/>
            <person name="Scott J."/>
            <person name="Simpson M."/>
            <person name="Smith T."/>
            <person name="Sprague A."/>
            <person name="Stockwell T."/>
            <person name="Turner R."/>
            <person name="Venter E."/>
            <person name="Wang M."/>
            <person name="Wen M."/>
            <person name="Wu D."/>
            <person name="Wu M."/>
            <person name="Xia A."/>
            <person name="Zandieh A."/>
            <person name="Zhu X."/>
        </authorList>
    </citation>
    <scope>NUCLEOTIDE SEQUENCE</scope>
</reference>
<feature type="signal peptide" evidence="1">
    <location>
        <begin position="1"/>
        <end position="25"/>
    </location>
</feature>